<reference evidence="3" key="1">
    <citation type="submission" date="2023-07" db="EMBL/GenBank/DDBJ databases">
        <title>Black Yeasts Isolated from many extreme environments.</title>
        <authorList>
            <person name="Coleine C."/>
            <person name="Stajich J.E."/>
            <person name="Selbmann L."/>
        </authorList>
    </citation>
    <scope>NUCLEOTIDE SEQUENCE</scope>
    <source>
        <strain evidence="3">CCFEE 5485</strain>
    </source>
</reference>
<dbReference type="AlphaFoldDB" id="A0AAE0WXT9"/>
<dbReference type="EMBL" id="JAUTXT010000001">
    <property type="protein sequence ID" value="KAK3680024.1"/>
    <property type="molecule type" value="Genomic_DNA"/>
</dbReference>
<protein>
    <recommendedName>
        <fullName evidence="2">F-box domain-containing protein</fullName>
    </recommendedName>
</protein>
<evidence type="ECO:0000313" key="4">
    <source>
        <dbReference type="Proteomes" id="UP001274830"/>
    </source>
</evidence>
<feature type="region of interest" description="Disordered" evidence="1">
    <location>
        <begin position="1"/>
        <end position="30"/>
    </location>
</feature>
<evidence type="ECO:0000313" key="3">
    <source>
        <dbReference type="EMBL" id="KAK3680024.1"/>
    </source>
</evidence>
<keyword evidence="4" id="KW-1185">Reference proteome</keyword>
<feature type="domain" description="F-box" evidence="2">
    <location>
        <begin position="55"/>
        <end position="98"/>
    </location>
</feature>
<dbReference type="Pfam" id="PF12937">
    <property type="entry name" value="F-box-like"/>
    <property type="match status" value="1"/>
</dbReference>
<gene>
    <name evidence="3" type="ORF">LTR78_000401</name>
</gene>
<name>A0AAE0WXT9_9PEZI</name>
<evidence type="ECO:0000256" key="1">
    <source>
        <dbReference type="SAM" id="MobiDB-lite"/>
    </source>
</evidence>
<evidence type="ECO:0000259" key="2">
    <source>
        <dbReference type="Pfam" id="PF12937"/>
    </source>
</evidence>
<organism evidence="3 4">
    <name type="scientific">Recurvomyces mirabilis</name>
    <dbReference type="NCBI Taxonomy" id="574656"/>
    <lineage>
        <taxon>Eukaryota</taxon>
        <taxon>Fungi</taxon>
        <taxon>Dikarya</taxon>
        <taxon>Ascomycota</taxon>
        <taxon>Pezizomycotina</taxon>
        <taxon>Dothideomycetes</taxon>
        <taxon>Dothideomycetidae</taxon>
        <taxon>Mycosphaerellales</taxon>
        <taxon>Teratosphaeriaceae</taxon>
        <taxon>Recurvomyces</taxon>
    </lineage>
</organism>
<proteinExistence type="predicted"/>
<comment type="caution">
    <text evidence="3">The sequence shown here is derived from an EMBL/GenBank/DDBJ whole genome shotgun (WGS) entry which is preliminary data.</text>
</comment>
<dbReference type="InterPro" id="IPR036047">
    <property type="entry name" value="F-box-like_dom_sf"/>
</dbReference>
<dbReference type="Proteomes" id="UP001274830">
    <property type="component" value="Unassembled WGS sequence"/>
</dbReference>
<sequence>MYQPSSMMSAKALGRMTPQEDPRENGTSAIGDVPRFVQFTSPVSTGRVKDGFGLALPLNIVALIVQWLDDTGDLARVCRTCRLLYYMTSPLLYRRVTLHSYPDIRYVNGRPEGFGGGSPFVMALNGLVTMTHAELVEEFKLWGGWREHGQDDFAKGRVPDNSMMLNILLRAATDKMVKLRSFCWQLDCKPLKTLYLGLSAHTTLTSLTIRFPTSRVPRPSVMIPPMANLRAFKAMDIDPLCYPDDISMLLLHSRKLEDLRLHWSSRMRREAEPSLSLDTYFGRCIRAGYSMKVKHIGLQNFFGNNMRGMEEILDRDACRSMCALDMFGGVGSRMSTARNVYIDDSWRQIPPEMRCAFRQMRTNEVAPQHVELIRRNEVPLENMYFVSHKYCEGKADSTASPITPEYAPMGSEEEMTRLGKDYLSVLTGPNSKSLKHLLLRDEWALTEEEISNLVRSCPNLEQLGMALGTKSLAIIPLLIPFLSKLRAFRILHNEHVAENMRVMSHEQRMEMMSKDMWKGGMKDLQYIGIGDAVYKVGKIYQVTMEDGSLEWRTEVTLGSQAEVQNMEIWGLDNLDISAEPVAKFAP</sequence>
<accession>A0AAE0WXT9</accession>
<dbReference type="SUPFAM" id="SSF81383">
    <property type="entry name" value="F-box domain"/>
    <property type="match status" value="1"/>
</dbReference>
<dbReference type="InterPro" id="IPR001810">
    <property type="entry name" value="F-box_dom"/>
</dbReference>